<gene>
    <name evidence="1" type="ORF">CTRU02_210264</name>
</gene>
<comment type="caution">
    <text evidence="1">The sequence shown here is derived from an EMBL/GenBank/DDBJ whole genome shotgun (WGS) entry which is preliminary data.</text>
</comment>
<dbReference type="EMBL" id="VUJX02000006">
    <property type="protein sequence ID" value="KAL0935673.1"/>
    <property type="molecule type" value="Genomic_DNA"/>
</dbReference>
<keyword evidence="2" id="KW-1185">Reference proteome</keyword>
<sequence>MAPIRVYRMTDSIGPEHQQLLYEPIVLEQALQEVPRRRGNVAPEELEDEYTTLTSNEQAFRCLLNRVAEVCENRDGGETDTSITVFETDEGPLFMFGSKQRSADDLKETEDFIKDLLNIAANTPGIINQKAVTREILRRVLRFNTTRLKRYLKRLGFYLNECVEDPEVRLPEGQYVPF</sequence>
<evidence type="ECO:0000313" key="1">
    <source>
        <dbReference type="EMBL" id="KAL0935673.1"/>
    </source>
</evidence>
<reference evidence="1 2" key="1">
    <citation type="journal article" date="2020" name="Phytopathology">
        <title>Genome Sequence Resources of Colletotrichum truncatum, C. plurivorum, C. musicola, and C. sojae: Four Species Pathogenic to Soybean (Glycine max).</title>
        <authorList>
            <person name="Rogerio F."/>
            <person name="Boufleur T.R."/>
            <person name="Ciampi-Guillardi M."/>
            <person name="Sukno S.A."/>
            <person name="Thon M.R."/>
            <person name="Massola Junior N.S."/>
            <person name="Baroncelli R."/>
        </authorList>
    </citation>
    <scope>NUCLEOTIDE SEQUENCE [LARGE SCALE GENOMIC DNA]</scope>
    <source>
        <strain evidence="1 2">CMES1059</strain>
    </source>
</reference>
<accession>A0ACC3YUP6</accession>
<proteinExistence type="predicted"/>
<dbReference type="Proteomes" id="UP000805649">
    <property type="component" value="Unassembled WGS sequence"/>
</dbReference>
<protein>
    <submittedName>
        <fullName evidence="1">Uncharacterized protein</fullName>
    </submittedName>
</protein>
<evidence type="ECO:0000313" key="2">
    <source>
        <dbReference type="Proteomes" id="UP000805649"/>
    </source>
</evidence>
<name>A0ACC3YUP6_COLTU</name>
<organism evidence="1 2">
    <name type="scientific">Colletotrichum truncatum</name>
    <name type="common">Anthracnose fungus</name>
    <name type="synonym">Colletotrichum capsici</name>
    <dbReference type="NCBI Taxonomy" id="5467"/>
    <lineage>
        <taxon>Eukaryota</taxon>
        <taxon>Fungi</taxon>
        <taxon>Dikarya</taxon>
        <taxon>Ascomycota</taxon>
        <taxon>Pezizomycotina</taxon>
        <taxon>Sordariomycetes</taxon>
        <taxon>Hypocreomycetidae</taxon>
        <taxon>Glomerellales</taxon>
        <taxon>Glomerellaceae</taxon>
        <taxon>Colletotrichum</taxon>
        <taxon>Colletotrichum truncatum species complex</taxon>
    </lineage>
</organism>